<dbReference type="InterPro" id="IPR002182">
    <property type="entry name" value="NB-ARC"/>
</dbReference>
<keyword evidence="5" id="KW-1185">Reference proteome</keyword>
<reference evidence="4 5" key="1">
    <citation type="submission" date="2019-09" db="EMBL/GenBank/DDBJ databases">
        <title>A chromosome-level genome assembly of the Chinese tupelo Nyssa sinensis.</title>
        <authorList>
            <person name="Yang X."/>
            <person name="Kang M."/>
            <person name="Yang Y."/>
            <person name="Xiong H."/>
            <person name="Wang M."/>
            <person name="Zhang Z."/>
            <person name="Wang Z."/>
            <person name="Wu H."/>
            <person name="Ma T."/>
            <person name="Liu J."/>
            <person name="Xi Z."/>
        </authorList>
    </citation>
    <scope>NUCLEOTIDE SEQUENCE [LARGE SCALE GENOMIC DNA]</scope>
    <source>
        <strain evidence="4">J267</strain>
        <tissue evidence="4">Leaf</tissue>
    </source>
</reference>
<evidence type="ECO:0000313" key="4">
    <source>
        <dbReference type="EMBL" id="KAA8529818.1"/>
    </source>
</evidence>
<dbReference type="Gene3D" id="3.40.50.300">
    <property type="entry name" value="P-loop containing nucleotide triphosphate hydrolases"/>
    <property type="match status" value="1"/>
</dbReference>
<evidence type="ECO:0000256" key="1">
    <source>
        <dbReference type="ARBA" id="ARBA00022614"/>
    </source>
</evidence>
<dbReference type="Pfam" id="PF00931">
    <property type="entry name" value="NB-ARC"/>
    <property type="match status" value="1"/>
</dbReference>
<keyword evidence="2" id="KW-0611">Plant defense</keyword>
<dbReference type="EMBL" id="CM018044">
    <property type="protein sequence ID" value="KAA8529818.1"/>
    <property type="molecule type" value="Genomic_DNA"/>
</dbReference>
<dbReference type="AlphaFoldDB" id="A0A5J5AI42"/>
<dbReference type="SUPFAM" id="SSF52540">
    <property type="entry name" value="P-loop containing nucleoside triphosphate hydrolases"/>
    <property type="match status" value="1"/>
</dbReference>
<dbReference type="GO" id="GO:0006952">
    <property type="term" value="P:defense response"/>
    <property type="evidence" value="ECO:0007669"/>
    <property type="project" value="UniProtKB-KW"/>
</dbReference>
<evidence type="ECO:0000256" key="2">
    <source>
        <dbReference type="ARBA" id="ARBA00022821"/>
    </source>
</evidence>
<proteinExistence type="predicted"/>
<dbReference type="Proteomes" id="UP000325577">
    <property type="component" value="Linkage Group LG20"/>
</dbReference>
<feature type="domain" description="NB-ARC" evidence="3">
    <location>
        <begin position="33"/>
        <end position="164"/>
    </location>
</feature>
<dbReference type="InterPro" id="IPR027417">
    <property type="entry name" value="P-loop_NTPase"/>
</dbReference>
<dbReference type="OrthoDB" id="646178at2759"/>
<dbReference type="InterPro" id="IPR042197">
    <property type="entry name" value="Apaf_helical"/>
</dbReference>
<organism evidence="4 5">
    <name type="scientific">Nyssa sinensis</name>
    <dbReference type="NCBI Taxonomy" id="561372"/>
    <lineage>
        <taxon>Eukaryota</taxon>
        <taxon>Viridiplantae</taxon>
        <taxon>Streptophyta</taxon>
        <taxon>Embryophyta</taxon>
        <taxon>Tracheophyta</taxon>
        <taxon>Spermatophyta</taxon>
        <taxon>Magnoliopsida</taxon>
        <taxon>eudicotyledons</taxon>
        <taxon>Gunneridae</taxon>
        <taxon>Pentapetalae</taxon>
        <taxon>asterids</taxon>
        <taxon>Cornales</taxon>
        <taxon>Nyssaceae</taxon>
        <taxon>Nyssa</taxon>
    </lineage>
</organism>
<dbReference type="PANTHER" id="PTHR36766">
    <property type="entry name" value="PLANT BROAD-SPECTRUM MILDEW RESISTANCE PROTEIN RPW8"/>
    <property type="match status" value="1"/>
</dbReference>
<dbReference type="PANTHER" id="PTHR36766:SF44">
    <property type="entry name" value="NBS-CODING RESISTANCE GENE ANALOG"/>
    <property type="match status" value="1"/>
</dbReference>
<dbReference type="Gene3D" id="1.10.8.430">
    <property type="entry name" value="Helical domain of apoptotic protease-activating factors"/>
    <property type="match status" value="1"/>
</dbReference>
<name>A0A5J5AI42_9ASTE</name>
<keyword evidence="1" id="KW-0433">Leucine-rich repeat</keyword>
<accession>A0A5J5AI42</accession>
<evidence type="ECO:0000259" key="3">
    <source>
        <dbReference type="Pfam" id="PF00931"/>
    </source>
</evidence>
<evidence type="ECO:0000313" key="5">
    <source>
        <dbReference type="Proteomes" id="UP000325577"/>
    </source>
</evidence>
<gene>
    <name evidence="4" type="ORF">F0562_034325</name>
</gene>
<protein>
    <recommendedName>
        <fullName evidence="3">NB-ARC domain-containing protein</fullName>
    </recommendedName>
</protein>
<dbReference type="GO" id="GO:0043531">
    <property type="term" value="F:ADP binding"/>
    <property type="evidence" value="ECO:0007669"/>
    <property type="project" value="InterPro"/>
</dbReference>
<sequence>MADIGGSSRVKTPKVEEEIDVGFDNEALMIKEQLTGGKKRRAWIYVSQVYRKRDLLLGILSSVIELLTDEMYEMSDEELSLKLKKGLMGRRYLIVMDDIWSVDAWDCLKRSFPDDNNGRRIMFTSRLKDVASHAQSDSNPHCLLFLTEDESWCLFQQKVFGKETCPQVLMGIGKQITKKCLGLPLAIVVTAGLLAKIDKRGKYHGSKLPKM</sequence>
<dbReference type="PRINTS" id="PR00364">
    <property type="entry name" value="DISEASERSIST"/>
</dbReference>